<dbReference type="InterPro" id="IPR001279">
    <property type="entry name" value="Metallo-B-lactamas"/>
</dbReference>
<name>A0A401R0G9_STRNR</name>
<keyword evidence="3" id="KW-0862">Zinc</keyword>
<dbReference type="SMART" id="SM00849">
    <property type="entry name" value="Lactamase_B"/>
    <property type="match status" value="1"/>
</dbReference>
<dbReference type="InterPro" id="IPR036866">
    <property type="entry name" value="RibonucZ/Hydroxyglut_hydro"/>
</dbReference>
<dbReference type="InterPro" id="IPR052195">
    <property type="entry name" value="Bact_Alkyl/Aryl-Sulfatase"/>
</dbReference>
<dbReference type="Gene3D" id="3.30.1050.10">
    <property type="entry name" value="SCP2 sterol-binding domain"/>
    <property type="match status" value="1"/>
</dbReference>
<dbReference type="GO" id="GO:0046983">
    <property type="term" value="F:protein dimerization activity"/>
    <property type="evidence" value="ECO:0007669"/>
    <property type="project" value="InterPro"/>
</dbReference>
<evidence type="ECO:0000256" key="1">
    <source>
        <dbReference type="ARBA" id="ARBA00022723"/>
    </source>
</evidence>
<dbReference type="GO" id="GO:0018741">
    <property type="term" value="F:linear primary-alkylsulfatase activity"/>
    <property type="evidence" value="ECO:0007669"/>
    <property type="project" value="InterPro"/>
</dbReference>
<dbReference type="AlphaFoldDB" id="A0A401R0G9"/>
<dbReference type="Gene3D" id="3.60.15.30">
    <property type="entry name" value="Metallo-beta-lactamase domain"/>
    <property type="match status" value="1"/>
</dbReference>
<dbReference type="Pfam" id="PF14863">
    <property type="entry name" value="Alkyl_sulf_dimr"/>
    <property type="match status" value="1"/>
</dbReference>
<evidence type="ECO:0000313" key="7">
    <source>
        <dbReference type="Proteomes" id="UP000288351"/>
    </source>
</evidence>
<sequence>MPEKSEYVEPIEPSAAVAEANRKVAEATSAADEKDGRDFADASRFQIAPPDVPVIMSRKDPEKVVWDFTAYDFLDPDLRAQMPSVNGSLHRQGELTAIAGLFQVTSCREYRIYQVRGYDLSNMTIVEHDAGLVIIDPLACYETAQAALRLFRDKTELTKEQRPVKGLIYTHCHVDHFGGARGIFAELGDPADPGVPIVAPDGFLEHAISENVYAGPAMARRAQYMYAAQLDKGPMGQVGSGLGLTISTGEVTLIPPTHYIGGPQYQPVPKGSWSGSYVIPWRPGLYVFEEFGFPLVLQLTPGTEAPAEMNIYFPDARTLCIAENATHTMHNILSLRGAQVRDAHAWSKYLTEAIQTFGKETDVLFASHHWPVWAEAEHEEPGGKLSNERILEFLNKQRDMYGYLNDQSLRLINDGRTGIEISEELQDLPPGLRDHWYNRGYYGSMSHNLKAVYQRYMGWYDGNPAHLWELPPVEAGAAYVTAMGGAEAVVDQAQQAYDRDTPDGYRWAAELLNHVIFAAAAEDGSPLAEPQVTRAKELQAKVFTQLGYGSENGTWRNAYLTGAQEVVNGPQPLIVSQSSSDLIRSTTLDQYFSALARSVDGPTAAEQHLAPIALNWVFTDAQGAATGEKCTTTLRNGVLVFVEGGDRFVELPAATVTLSRQTLNELAETPGFEENFNKAVQAGKITLEGERAQEATDAVFSTLTLPDPKFAIVTPRQRN</sequence>
<evidence type="ECO:0000256" key="2">
    <source>
        <dbReference type="ARBA" id="ARBA00022801"/>
    </source>
</evidence>
<evidence type="ECO:0000259" key="5">
    <source>
        <dbReference type="SMART" id="SM00849"/>
    </source>
</evidence>
<feature type="domain" description="Metallo-beta-lactamase" evidence="5">
    <location>
        <begin position="120"/>
        <end position="368"/>
    </location>
</feature>
<dbReference type="EMBL" id="BHXC01000006">
    <property type="protein sequence ID" value="GCB91116.1"/>
    <property type="molecule type" value="Genomic_DNA"/>
</dbReference>
<dbReference type="SUPFAM" id="SSF56281">
    <property type="entry name" value="Metallo-hydrolase/oxidoreductase"/>
    <property type="match status" value="1"/>
</dbReference>
<dbReference type="InterPro" id="IPR038536">
    <property type="entry name" value="Alkyl/aryl-sulf_dimr_sf"/>
</dbReference>
<comment type="similarity">
    <text evidence="4">Belongs to the metallo-beta-lactamase superfamily. Type III sulfatase family.</text>
</comment>
<dbReference type="Pfam" id="PF14864">
    <property type="entry name" value="Alkyl_sulf_C"/>
    <property type="match status" value="1"/>
</dbReference>
<proteinExistence type="inferred from homology"/>
<evidence type="ECO:0000256" key="4">
    <source>
        <dbReference type="ARBA" id="ARBA00033751"/>
    </source>
</evidence>
<dbReference type="Proteomes" id="UP000288351">
    <property type="component" value="Unassembled WGS sequence"/>
</dbReference>
<comment type="caution">
    <text evidence="6">The sequence shown here is derived from an EMBL/GenBank/DDBJ whole genome shotgun (WGS) entry which is preliminary data.</text>
</comment>
<keyword evidence="2" id="KW-0378">Hydrolase</keyword>
<protein>
    <submittedName>
        <fullName evidence="6">Beta-lactamase-like protein</fullName>
    </submittedName>
</protein>
<dbReference type="Gene3D" id="1.25.40.880">
    <property type="entry name" value="Alkyl sulfatase, dimerisation domain"/>
    <property type="match status" value="1"/>
</dbReference>
<dbReference type="PANTHER" id="PTHR43223">
    <property type="entry name" value="ALKYL/ARYL-SULFATASE"/>
    <property type="match status" value="1"/>
</dbReference>
<dbReference type="InterPro" id="IPR029228">
    <property type="entry name" value="Alkyl_sulf_dimr"/>
</dbReference>
<dbReference type="InterPro" id="IPR036527">
    <property type="entry name" value="SCP2_sterol-bd_dom_sf"/>
</dbReference>
<dbReference type="InterPro" id="IPR029229">
    <property type="entry name" value="Alkyl_sulf_C"/>
</dbReference>
<keyword evidence="1" id="KW-0479">Metal-binding</keyword>
<dbReference type="RefSeq" id="WP_016575907.1">
    <property type="nucleotide sequence ID" value="NZ_BHXC01000006.1"/>
</dbReference>
<organism evidence="6 7">
    <name type="scientific">Streptomyces noursei</name>
    <name type="common">Streptomyces albulus</name>
    <dbReference type="NCBI Taxonomy" id="1971"/>
    <lineage>
        <taxon>Bacteria</taxon>
        <taxon>Bacillati</taxon>
        <taxon>Actinomycetota</taxon>
        <taxon>Actinomycetes</taxon>
        <taxon>Kitasatosporales</taxon>
        <taxon>Streptomycetaceae</taxon>
        <taxon>Streptomyces</taxon>
    </lineage>
</organism>
<dbReference type="SUPFAM" id="SSF55718">
    <property type="entry name" value="SCP-like"/>
    <property type="match status" value="1"/>
</dbReference>
<evidence type="ECO:0000256" key="3">
    <source>
        <dbReference type="ARBA" id="ARBA00022833"/>
    </source>
</evidence>
<dbReference type="Pfam" id="PF00753">
    <property type="entry name" value="Lactamase_B"/>
    <property type="match status" value="1"/>
</dbReference>
<dbReference type="GO" id="GO:0018909">
    <property type="term" value="P:dodecyl sulfate metabolic process"/>
    <property type="evidence" value="ECO:0007669"/>
    <property type="project" value="InterPro"/>
</dbReference>
<dbReference type="PANTHER" id="PTHR43223:SF2">
    <property type="entry name" value="METALLO-BETA-LACTAMASE DOMAIN-CONTAINING PROTEIN"/>
    <property type="match status" value="1"/>
</dbReference>
<dbReference type="CDD" id="cd07710">
    <property type="entry name" value="arylsulfatase_Sdsa1-like_MBL-fold"/>
    <property type="match status" value="1"/>
</dbReference>
<gene>
    <name evidence="6" type="ORF">SALB_03831</name>
</gene>
<reference evidence="6 7" key="1">
    <citation type="journal article" date="2019" name="Microbiol. Resour. Announc.">
        <title>Draft Genome Sequence of the Most Traditional epsilon-Poly-l-Lysine Producer, Streptomyces albulus NBRC14147.</title>
        <authorList>
            <person name="Yamanaka K."/>
            <person name="Hamano Y."/>
        </authorList>
    </citation>
    <scope>NUCLEOTIDE SEQUENCE [LARGE SCALE GENOMIC DNA]</scope>
    <source>
        <strain evidence="6 7">NBRC 14147</strain>
    </source>
</reference>
<evidence type="ECO:0000313" key="6">
    <source>
        <dbReference type="EMBL" id="GCB91116.1"/>
    </source>
</evidence>
<dbReference type="InterPro" id="IPR044097">
    <property type="entry name" value="Bds1/SdsA1_MBL-fold"/>
</dbReference>
<accession>A0A401R0G9</accession>
<dbReference type="GO" id="GO:0046872">
    <property type="term" value="F:metal ion binding"/>
    <property type="evidence" value="ECO:0007669"/>
    <property type="project" value="UniProtKB-KW"/>
</dbReference>